<sequence length="8" mass="987">MCLQEVQH</sequence>
<reference evidence="1" key="1">
    <citation type="submission" date="2018-02" db="EMBL/GenBank/DDBJ databases">
        <title>Rhizophora mucronata_Transcriptome.</title>
        <authorList>
            <person name="Meera S.P."/>
            <person name="Sreeshan A."/>
            <person name="Augustine A."/>
        </authorList>
    </citation>
    <scope>NUCLEOTIDE SEQUENCE</scope>
    <source>
        <tissue evidence="1">Leaf</tissue>
    </source>
</reference>
<evidence type="ECO:0000313" key="1">
    <source>
        <dbReference type="EMBL" id="MBX54269.1"/>
    </source>
</evidence>
<proteinExistence type="predicted"/>
<name>A0A2P2PHX5_RHIMU</name>
<dbReference type="EMBL" id="GGEC01073785">
    <property type="protein sequence ID" value="MBX54269.1"/>
    <property type="molecule type" value="Transcribed_RNA"/>
</dbReference>
<accession>A0A2P2PHX5</accession>
<organism evidence="1">
    <name type="scientific">Rhizophora mucronata</name>
    <name type="common">Asiatic mangrove</name>
    <dbReference type="NCBI Taxonomy" id="61149"/>
    <lineage>
        <taxon>Eukaryota</taxon>
        <taxon>Viridiplantae</taxon>
        <taxon>Streptophyta</taxon>
        <taxon>Embryophyta</taxon>
        <taxon>Tracheophyta</taxon>
        <taxon>Spermatophyta</taxon>
        <taxon>Magnoliopsida</taxon>
        <taxon>eudicotyledons</taxon>
        <taxon>Gunneridae</taxon>
        <taxon>Pentapetalae</taxon>
        <taxon>rosids</taxon>
        <taxon>fabids</taxon>
        <taxon>Malpighiales</taxon>
        <taxon>Rhizophoraceae</taxon>
        <taxon>Rhizophora</taxon>
    </lineage>
</organism>
<protein>
    <submittedName>
        <fullName evidence="1">Uncharacterized protein</fullName>
    </submittedName>
</protein>